<dbReference type="AlphaFoldDB" id="A0AAN9GE14"/>
<organism evidence="1 2">
    <name type="scientific">Littorina saxatilis</name>
    <dbReference type="NCBI Taxonomy" id="31220"/>
    <lineage>
        <taxon>Eukaryota</taxon>
        <taxon>Metazoa</taxon>
        <taxon>Spiralia</taxon>
        <taxon>Lophotrochozoa</taxon>
        <taxon>Mollusca</taxon>
        <taxon>Gastropoda</taxon>
        <taxon>Caenogastropoda</taxon>
        <taxon>Littorinimorpha</taxon>
        <taxon>Littorinoidea</taxon>
        <taxon>Littorinidae</taxon>
        <taxon>Littorina</taxon>
    </lineage>
</organism>
<sequence length="490" mass="54542">MRSYPQQNITFAVHADNVVRSREHVCIEALSSLNHFNRLFDAHAQSDVDALWHLLLCSTGNLHVLGLSLGNRRVISNRHVNASASWFTKSWAVGGDVSCYGAGHSGGSAGGDCESPQSFLAWPVYSNFITGDPGGKKKISVLLEAAKRGQDVRGVMRDRGYSFPFHFVNWDTAQGWVGGHNVMHVGQRHFSSHVGMRREPAYMWLSSWSTTGRRHNSRWLLNGQVSVGANQDSVSLDWMTDSCWRHVFTNDARGQREQGSLEELLLLARGGHRVRVVVGNMAAEADVLRIRGGHLSAQLLKQLSPVSSAKDHHHLLHDKARWSWQVVHTTGTIWRHEVLLGNHSVVSETRYSSAVSWFVDTRPWSSIYHTANNTIIAGSTTDIGDAVVKGADVRVRLRHVTDNGDIFAPAVNLKIEGGNSASPVTSAQVLRYLSDEDSGDTEVRLQGELTWWMTSLGTRGVMSLQAWNTARKAKYFDITLMPEIEWFVNY</sequence>
<comment type="caution">
    <text evidence="1">The sequence shown here is derived from an EMBL/GenBank/DDBJ whole genome shotgun (WGS) entry which is preliminary data.</text>
</comment>
<reference evidence="1 2" key="1">
    <citation type="submission" date="2024-02" db="EMBL/GenBank/DDBJ databases">
        <title>Chromosome-scale genome assembly of the rough periwinkle Littorina saxatilis.</title>
        <authorList>
            <person name="De Jode A."/>
            <person name="Faria R."/>
            <person name="Formenti G."/>
            <person name="Sims Y."/>
            <person name="Smith T.P."/>
            <person name="Tracey A."/>
            <person name="Wood J.M.D."/>
            <person name="Zagrodzka Z.B."/>
            <person name="Johannesson K."/>
            <person name="Butlin R.K."/>
            <person name="Leder E.H."/>
        </authorList>
    </citation>
    <scope>NUCLEOTIDE SEQUENCE [LARGE SCALE GENOMIC DNA]</scope>
    <source>
        <strain evidence="1">Snail1</strain>
        <tissue evidence="1">Muscle</tissue>
    </source>
</reference>
<proteinExistence type="predicted"/>
<protein>
    <submittedName>
        <fullName evidence="1">Uncharacterized protein</fullName>
    </submittedName>
</protein>
<name>A0AAN9GE14_9CAEN</name>
<dbReference type="Proteomes" id="UP001374579">
    <property type="component" value="Unassembled WGS sequence"/>
</dbReference>
<evidence type="ECO:0000313" key="2">
    <source>
        <dbReference type="Proteomes" id="UP001374579"/>
    </source>
</evidence>
<dbReference type="EMBL" id="JBAMIC010000008">
    <property type="protein sequence ID" value="KAK7104897.1"/>
    <property type="molecule type" value="Genomic_DNA"/>
</dbReference>
<keyword evidence="2" id="KW-1185">Reference proteome</keyword>
<accession>A0AAN9GE14</accession>
<gene>
    <name evidence="1" type="ORF">V1264_019541</name>
</gene>
<evidence type="ECO:0000313" key="1">
    <source>
        <dbReference type="EMBL" id="KAK7104897.1"/>
    </source>
</evidence>